<feature type="domain" description="Helicase C-terminal" evidence="7">
    <location>
        <begin position="841"/>
        <end position="994"/>
    </location>
</feature>
<organism evidence="8 9">
    <name type="scientific">Anthostomella pinea</name>
    <dbReference type="NCBI Taxonomy" id="933095"/>
    <lineage>
        <taxon>Eukaryota</taxon>
        <taxon>Fungi</taxon>
        <taxon>Dikarya</taxon>
        <taxon>Ascomycota</taxon>
        <taxon>Pezizomycotina</taxon>
        <taxon>Sordariomycetes</taxon>
        <taxon>Xylariomycetidae</taxon>
        <taxon>Xylariales</taxon>
        <taxon>Xylariaceae</taxon>
        <taxon>Anthostomella</taxon>
    </lineage>
</organism>
<dbReference type="Pfam" id="PF00271">
    <property type="entry name" value="Helicase_C"/>
    <property type="match status" value="1"/>
</dbReference>
<dbReference type="CDD" id="cd18793">
    <property type="entry name" value="SF2_C_SNF"/>
    <property type="match status" value="1"/>
</dbReference>
<feature type="region of interest" description="Disordered" evidence="5">
    <location>
        <begin position="59"/>
        <end position="93"/>
    </location>
</feature>
<dbReference type="InterPro" id="IPR050628">
    <property type="entry name" value="SNF2_RAD54_helicase_TF"/>
</dbReference>
<keyword evidence="1" id="KW-0547">Nucleotide-binding</keyword>
<dbReference type="AlphaFoldDB" id="A0AAI8YPR2"/>
<feature type="compositionally biased region" description="Acidic residues" evidence="5">
    <location>
        <begin position="155"/>
        <end position="167"/>
    </location>
</feature>
<dbReference type="SMART" id="SM00490">
    <property type="entry name" value="HELICc"/>
    <property type="match status" value="1"/>
</dbReference>
<dbReference type="InterPro" id="IPR014001">
    <property type="entry name" value="Helicase_ATP-bd"/>
</dbReference>
<dbReference type="EMBL" id="CAUWAG010000019">
    <property type="protein sequence ID" value="CAJ2512588.1"/>
    <property type="molecule type" value="Genomic_DNA"/>
</dbReference>
<dbReference type="PROSITE" id="PS51194">
    <property type="entry name" value="HELICASE_CTER"/>
    <property type="match status" value="1"/>
</dbReference>
<dbReference type="GO" id="GO:0004386">
    <property type="term" value="F:helicase activity"/>
    <property type="evidence" value="ECO:0007669"/>
    <property type="project" value="UniProtKB-KW"/>
</dbReference>
<evidence type="ECO:0000259" key="7">
    <source>
        <dbReference type="PROSITE" id="PS51194"/>
    </source>
</evidence>
<dbReference type="Proteomes" id="UP001295740">
    <property type="component" value="Unassembled WGS sequence"/>
</dbReference>
<feature type="compositionally biased region" description="Basic and acidic residues" evidence="5">
    <location>
        <begin position="168"/>
        <end position="215"/>
    </location>
</feature>
<accession>A0AAI8YPR2</accession>
<evidence type="ECO:0000256" key="5">
    <source>
        <dbReference type="SAM" id="MobiDB-lite"/>
    </source>
</evidence>
<dbReference type="SUPFAM" id="SSF52540">
    <property type="entry name" value="P-loop containing nucleoside triphosphate hydrolases"/>
    <property type="match status" value="2"/>
</dbReference>
<dbReference type="GO" id="GO:0008094">
    <property type="term" value="F:ATP-dependent activity, acting on DNA"/>
    <property type="evidence" value="ECO:0007669"/>
    <property type="project" value="TreeGrafter"/>
</dbReference>
<keyword evidence="9" id="KW-1185">Reference proteome</keyword>
<feature type="compositionally biased region" description="Polar residues" evidence="5">
    <location>
        <begin position="59"/>
        <end position="69"/>
    </location>
</feature>
<evidence type="ECO:0000256" key="3">
    <source>
        <dbReference type="ARBA" id="ARBA00022806"/>
    </source>
</evidence>
<reference evidence="8" key="1">
    <citation type="submission" date="2023-10" db="EMBL/GenBank/DDBJ databases">
        <authorList>
            <person name="Hackl T."/>
        </authorList>
    </citation>
    <scope>NUCLEOTIDE SEQUENCE</scope>
</reference>
<dbReference type="PROSITE" id="PS51192">
    <property type="entry name" value="HELICASE_ATP_BIND_1"/>
    <property type="match status" value="1"/>
</dbReference>
<proteinExistence type="predicted"/>
<dbReference type="InterPro" id="IPR038718">
    <property type="entry name" value="SNF2-like_sf"/>
</dbReference>
<dbReference type="Gene3D" id="3.40.50.10810">
    <property type="entry name" value="Tandem AAA-ATPase domain"/>
    <property type="match status" value="1"/>
</dbReference>
<dbReference type="Pfam" id="PF00176">
    <property type="entry name" value="SNF2-rel_dom"/>
    <property type="match status" value="1"/>
</dbReference>
<dbReference type="InterPro" id="IPR027417">
    <property type="entry name" value="P-loop_NTPase"/>
</dbReference>
<dbReference type="Gene3D" id="3.40.50.300">
    <property type="entry name" value="P-loop containing nucleotide triphosphate hydrolases"/>
    <property type="match status" value="1"/>
</dbReference>
<dbReference type="PANTHER" id="PTHR45626:SF17">
    <property type="entry name" value="HELICASE-LIKE TRANSCRIPTION FACTOR"/>
    <property type="match status" value="1"/>
</dbReference>
<keyword evidence="4" id="KW-0067">ATP-binding</keyword>
<dbReference type="GO" id="GO:0006281">
    <property type="term" value="P:DNA repair"/>
    <property type="evidence" value="ECO:0007669"/>
    <property type="project" value="TreeGrafter"/>
</dbReference>
<evidence type="ECO:0000259" key="6">
    <source>
        <dbReference type="PROSITE" id="PS51192"/>
    </source>
</evidence>
<dbReference type="PANTHER" id="PTHR45626">
    <property type="entry name" value="TRANSCRIPTION TERMINATION FACTOR 2-RELATED"/>
    <property type="match status" value="1"/>
</dbReference>
<gene>
    <name evidence="8" type="ORF">KHLLAP_LOCUS13056</name>
</gene>
<feature type="domain" description="Helicase ATP-binding" evidence="6">
    <location>
        <begin position="333"/>
        <end position="528"/>
    </location>
</feature>
<dbReference type="GO" id="GO:0016787">
    <property type="term" value="F:hydrolase activity"/>
    <property type="evidence" value="ECO:0007669"/>
    <property type="project" value="UniProtKB-KW"/>
</dbReference>
<dbReference type="GO" id="GO:0005634">
    <property type="term" value="C:nucleus"/>
    <property type="evidence" value="ECO:0007669"/>
    <property type="project" value="TreeGrafter"/>
</dbReference>
<dbReference type="InterPro" id="IPR001650">
    <property type="entry name" value="Helicase_C-like"/>
</dbReference>
<dbReference type="GO" id="GO:0005524">
    <property type="term" value="F:ATP binding"/>
    <property type="evidence" value="ECO:0007669"/>
    <property type="project" value="UniProtKB-KW"/>
</dbReference>
<protein>
    <submittedName>
        <fullName evidence="8">Uu.00g056030.m01.CDS01</fullName>
    </submittedName>
</protein>
<evidence type="ECO:0000256" key="2">
    <source>
        <dbReference type="ARBA" id="ARBA00022801"/>
    </source>
</evidence>
<evidence type="ECO:0000256" key="4">
    <source>
        <dbReference type="ARBA" id="ARBA00022840"/>
    </source>
</evidence>
<dbReference type="InterPro" id="IPR049730">
    <property type="entry name" value="SNF2/RAD54-like_C"/>
</dbReference>
<dbReference type="InterPro" id="IPR000330">
    <property type="entry name" value="SNF2_N"/>
</dbReference>
<evidence type="ECO:0000256" key="1">
    <source>
        <dbReference type="ARBA" id="ARBA00022741"/>
    </source>
</evidence>
<feature type="region of interest" description="Disordered" evidence="5">
    <location>
        <begin position="134"/>
        <end position="232"/>
    </location>
</feature>
<feature type="compositionally biased region" description="Polar residues" evidence="5">
    <location>
        <begin position="77"/>
        <end position="92"/>
    </location>
</feature>
<keyword evidence="3" id="KW-0347">Helicase</keyword>
<comment type="caution">
    <text evidence="8">The sequence shown here is derived from an EMBL/GenBank/DDBJ whole genome shotgun (WGS) entry which is preliminary data.</text>
</comment>
<dbReference type="SMART" id="SM00487">
    <property type="entry name" value="DEXDc"/>
    <property type="match status" value="1"/>
</dbReference>
<sequence length="1026" mass="115812">MASSAPVNTGDGRSSLHQLLDKRTEIMMFKATIDVSRLLGPQMIRNFDDQIAELDQKITQAQEDQSLESTRVKTEDNPQQGQNIEQAPNDQSLDPAEAKIEANPQLDRTFAGTSEPDCLDQKSNQAAAALHANDANPESNDNGDAASHDSYTTDSDADDPNDGDFDPNEVKVVKRREIARDSRTAHERENRKFEKELKFPGTHGYEDDQQGEKRPPQHTNLGPRKRRAGQADTGTVKFAMVNPRGESVMPTDLEANPIVAADTTTREALREQLMATSKDIHLTKAGWNELNKAARLMGLNNCKPQGDKWSLKNFKLPMYHHQLLGADFMLRREMSRFGPNGGINADTMGLGKTAQTLATIVANHPQPADLAAGRKITLWLSPSGSTKQLINAVGKFTDLKAIIYDRQSLLKTRGRDLRSCLEENDIVIATYEALLKDFVNATQAKYVRSGNWSIEELHKNYSANLDDLFKTKFYRLVCDEAHRVVNYKTQTHLAAYYIDAQYRWMLTGTPILNSLNGKSRVYDVWNIILTCFAELWGYLSLIRAPWITTFKHFVKDFVKKKYRLDRMVQEVAIRRDLRDEIMGLKFFELAADKREVMIVSPGKHEKPIIKAFERLFRAYFNTQYNEDEFEFGQASASKGKSGTKGYKPKRNLTHILRLREMCSTLFSMKSMMQNAEDCGAVEEVIQDLKFQPGENPWYDWLVQLRSYYHKAAAGQEPAISQLCELCNQESEQTLKIQVNFPGVLEAVEASKCPQCHIEDSSFRTQVHDMTFAAVMRRDLVFKSPHGQGSGRKGVGDGGKRPGVDFYGRMPRCQVKSPVFAAMDSGDFEGLEEAKTTAIVGCVRTWLAEVPDDKIIIFEQFTEGCISIGRALDSIGVNYAYYVGDFQTETRQQIVEDFEEKDDVQVLVMSIKCGGEALNLQRANRVIVAEPWWNACVEEQAFGRVFRLGQEKDTYLMRILLKGSIETRMTKLRNNKANAIAKMLQESVPIQKDLSPGEIADYFGRATEDKDGRLVVESDDEDGEDDE</sequence>
<keyword evidence="2" id="KW-0378">Hydrolase</keyword>
<name>A0AAI8YPR2_9PEZI</name>
<evidence type="ECO:0000313" key="8">
    <source>
        <dbReference type="EMBL" id="CAJ2512588.1"/>
    </source>
</evidence>
<evidence type="ECO:0000313" key="9">
    <source>
        <dbReference type="Proteomes" id="UP001295740"/>
    </source>
</evidence>